<dbReference type="Proteomes" id="UP001341840">
    <property type="component" value="Unassembled WGS sequence"/>
</dbReference>
<reference evidence="1 2" key="1">
    <citation type="journal article" date="2023" name="Plants (Basel)">
        <title>Bridging the Gap: Combining Genomics and Transcriptomics Approaches to Understand Stylosanthes scabra, an Orphan Legume from the Brazilian Caatinga.</title>
        <authorList>
            <person name="Ferreira-Neto J.R.C."/>
            <person name="da Silva M.D."/>
            <person name="Binneck E."/>
            <person name="de Melo N.F."/>
            <person name="da Silva R.H."/>
            <person name="de Melo A.L.T.M."/>
            <person name="Pandolfi V."/>
            <person name="Bustamante F.O."/>
            <person name="Brasileiro-Vidal A.C."/>
            <person name="Benko-Iseppon A.M."/>
        </authorList>
    </citation>
    <scope>NUCLEOTIDE SEQUENCE [LARGE SCALE GENOMIC DNA]</scope>
    <source>
        <tissue evidence="1">Leaves</tissue>
    </source>
</reference>
<keyword evidence="2" id="KW-1185">Reference proteome</keyword>
<feature type="non-terminal residue" evidence="1">
    <location>
        <position position="1"/>
    </location>
</feature>
<dbReference type="EMBL" id="JASCZI010182719">
    <property type="protein sequence ID" value="MED6188475.1"/>
    <property type="molecule type" value="Genomic_DNA"/>
</dbReference>
<organism evidence="1 2">
    <name type="scientific">Stylosanthes scabra</name>
    <dbReference type="NCBI Taxonomy" id="79078"/>
    <lineage>
        <taxon>Eukaryota</taxon>
        <taxon>Viridiplantae</taxon>
        <taxon>Streptophyta</taxon>
        <taxon>Embryophyta</taxon>
        <taxon>Tracheophyta</taxon>
        <taxon>Spermatophyta</taxon>
        <taxon>Magnoliopsida</taxon>
        <taxon>eudicotyledons</taxon>
        <taxon>Gunneridae</taxon>
        <taxon>Pentapetalae</taxon>
        <taxon>rosids</taxon>
        <taxon>fabids</taxon>
        <taxon>Fabales</taxon>
        <taxon>Fabaceae</taxon>
        <taxon>Papilionoideae</taxon>
        <taxon>50 kb inversion clade</taxon>
        <taxon>dalbergioids sensu lato</taxon>
        <taxon>Dalbergieae</taxon>
        <taxon>Pterocarpus clade</taxon>
        <taxon>Stylosanthes</taxon>
    </lineage>
</organism>
<name>A0ABU6WRG4_9FABA</name>
<evidence type="ECO:0000313" key="1">
    <source>
        <dbReference type="EMBL" id="MED6188475.1"/>
    </source>
</evidence>
<evidence type="ECO:0000313" key="2">
    <source>
        <dbReference type="Proteomes" id="UP001341840"/>
    </source>
</evidence>
<accession>A0ABU6WRG4</accession>
<sequence>SNFFWELFSFANELKEGCRETIEEVAISTKLSLSPWVTQKSSGLIERNTKGAEGDQVAEVITGDEILKGGNSSVGEVGELSDADHIVEAYAARERGASCGCHHRAEKWCWWSPL</sequence>
<gene>
    <name evidence="1" type="ORF">PIB30_086345</name>
</gene>
<proteinExistence type="predicted"/>
<comment type="caution">
    <text evidence="1">The sequence shown here is derived from an EMBL/GenBank/DDBJ whole genome shotgun (WGS) entry which is preliminary data.</text>
</comment>
<protein>
    <submittedName>
        <fullName evidence="1">Uncharacterized protein</fullName>
    </submittedName>
</protein>